<dbReference type="AlphaFoldDB" id="A0A7W6EP96"/>
<dbReference type="InterPro" id="IPR020039">
    <property type="entry name" value="PseF"/>
</dbReference>
<dbReference type="NCBIfam" id="TIGR03584">
    <property type="entry name" value="PseF"/>
    <property type="match status" value="1"/>
</dbReference>
<protein>
    <submittedName>
        <fullName evidence="1">N-acylneuraminate cytidylyltransferase</fullName>
        <ecNumber evidence="1">2.7.7.43</ecNumber>
    </submittedName>
</protein>
<proteinExistence type="predicted"/>
<keyword evidence="1" id="KW-0548">Nucleotidyltransferase</keyword>
<dbReference type="InterPro" id="IPR003329">
    <property type="entry name" value="Cytidylyl_trans"/>
</dbReference>
<dbReference type="PANTHER" id="PTHR21485:SF6">
    <property type="entry name" value="N-ACYLNEURAMINATE CYTIDYLYLTRANSFERASE-RELATED"/>
    <property type="match status" value="1"/>
</dbReference>
<dbReference type="SUPFAM" id="SSF53448">
    <property type="entry name" value="Nucleotide-diphospho-sugar transferases"/>
    <property type="match status" value="1"/>
</dbReference>
<dbReference type="Proteomes" id="UP000541352">
    <property type="component" value="Unassembled WGS sequence"/>
</dbReference>
<accession>A0A7W6EP96</accession>
<keyword evidence="1" id="KW-0808">Transferase</keyword>
<dbReference type="CDD" id="cd02513">
    <property type="entry name" value="CMP-NeuAc_Synthase"/>
    <property type="match status" value="1"/>
</dbReference>
<sequence length="231" mass="26461">MSCIAIITARGGSKRIPRKNIKDFLGKPIIAYSIEAALASNLFDEVMVSTDDAEIAQIAQEYGAKVPFQRSEKASDDFATTADVINEVLEAYQHIGHHFSTACCLYPTAPFVTKELLQKASQTLKEGEFDAVFPVMRFSYPIQRCLVQKTDQRFVLREPQYFSARSQDLEPCYHDAGQFYFFDVARFFINQRLMTDNTSCIEISELEAQDIDNEQDWKLAELKYMLLYEKL</sequence>
<dbReference type="RefSeq" id="WP_183972084.1">
    <property type="nucleotide sequence ID" value="NZ_JACIBY010000002.1"/>
</dbReference>
<name>A0A7W6EP96_9BACT</name>
<evidence type="ECO:0000313" key="1">
    <source>
        <dbReference type="EMBL" id="MBB3837359.1"/>
    </source>
</evidence>
<dbReference type="EC" id="2.7.7.43" evidence="1"/>
<gene>
    <name evidence="1" type="ORF">FHS57_001353</name>
</gene>
<organism evidence="1 2">
    <name type="scientific">Runella defluvii</name>
    <dbReference type="NCBI Taxonomy" id="370973"/>
    <lineage>
        <taxon>Bacteria</taxon>
        <taxon>Pseudomonadati</taxon>
        <taxon>Bacteroidota</taxon>
        <taxon>Cytophagia</taxon>
        <taxon>Cytophagales</taxon>
        <taxon>Spirosomataceae</taxon>
        <taxon>Runella</taxon>
    </lineage>
</organism>
<evidence type="ECO:0000313" key="2">
    <source>
        <dbReference type="Proteomes" id="UP000541352"/>
    </source>
</evidence>
<dbReference type="Pfam" id="PF02348">
    <property type="entry name" value="CTP_transf_3"/>
    <property type="match status" value="1"/>
</dbReference>
<dbReference type="GO" id="GO:0008781">
    <property type="term" value="F:N-acylneuraminate cytidylyltransferase activity"/>
    <property type="evidence" value="ECO:0007669"/>
    <property type="project" value="UniProtKB-EC"/>
</dbReference>
<keyword evidence="2" id="KW-1185">Reference proteome</keyword>
<dbReference type="Gene3D" id="3.90.550.10">
    <property type="entry name" value="Spore Coat Polysaccharide Biosynthesis Protein SpsA, Chain A"/>
    <property type="match status" value="1"/>
</dbReference>
<dbReference type="PANTHER" id="PTHR21485">
    <property type="entry name" value="HAD SUPERFAMILY MEMBERS CMAS AND KDSC"/>
    <property type="match status" value="1"/>
</dbReference>
<comment type="caution">
    <text evidence="1">The sequence shown here is derived from an EMBL/GenBank/DDBJ whole genome shotgun (WGS) entry which is preliminary data.</text>
</comment>
<dbReference type="EMBL" id="JACIBY010000002">
    <property type="protein sequence ID" value="MBB3837359.1"/>
    <property type="molecule type" value="Genomic_DNA"/>
</dbReference>
<dbReference type="InterPro" id="IPR029044">
    <property type="entry name" value="Nucleotide-diphossugar_trans"/>
</dbReference>
<dbReference type="InterPro" id="IPR050793">
    <property type="entry name" value="CMP-NeuNAc_synthase"/>
</dbReference>
<reference evidence="1 2" key="1">
    <citation type="submission" date="2020-08" db="EMBL/GenBank/DDBJ databases">
        <title>Genomic Encyclopedia of Type Strains, Phase IV (KMG-IV): sequencing the most valuable type-strain genomes for metagenomic binning, comparative biology and taxonomic classification.</title>
        <authorList>
            <person name="Goeker M."/>
        </authorList>
    </citation>
    <scope>NUCLEOTIDE SEQUENCE [LARGE SCALE GENOMIC DNA]</scope>
    <source>
        <strain evidence="1 2">DSM 17976</strain>
    </source>
</reference>